<evidence type="ECO:0000313" key="1">
    <source>
        <dbReference type="EMBL" id="KAG6929754.1"/>
    </source>
</evidence>
<protein>
    <submittedName>
        <fullName evidence="1">Endogenous retrovirus group 3 member 1</fullName>
    </submittedName>
</protein>
<evidence type="ECO:0000313" key="2">
    <source>
        <dbReference type="Proteomes" id="UP000765507"/>
    </source>
</evidence>
<dbReference type="AlphaFoldDB" id="A0A8T1SMH0"/>
<comment type="caution">
    <text evidence="1">The sequence shown here is derived from an EMBL/GenBank/DDBJ whole genome shotgun (WGS) entry which is preliminary data.</text>
</comment>
<dbReference type="Proteomes" id="UP000765507">
    <property type="component" value="Unassembled WGS sequence"/>
</dbReference>
<dbReference type="OrthoDB" id="9950230at2759"/>
<keyword evidence="2" id="KW-1185">Reference proteome</keyword>
<dbReference type="Gene3D" id="1.10.287.210">
    <property type="match status" value="1"/>
</dbReference>
<sequence>MGIFCLNRTRREGVYVGESKCDWTLSLGFDCYDPNCYPYNCSKYQGRWNHTHVRLTDNSWVRCSYQQPTDDGCKAVGQDGFFDALFLSCQRDNTISKDHVVRWYQWAWQHHNGTRTHFKQFWSSTSMPKFGCNCAWKTGAGTWKCDYCDSDGLPADMMGGPLGPGNHSYYEEPADPETWDGPFANGTWALKGHYWICGPYAYRRLPPNWSGVCYVGYIRPLFFLLPQIQGNKLGIKVYDDLIRERRSVDSTLAAGSSQTWGAQEWPPERIIEYYGPATWNPSELVSGAREPIYNLNRIIRLQAVLEILTNQTGAALDLLADQSTQMRNAIYQHHIVLDYLLAEEGGVCAKLNESNCCLQIDDNGKAVKQLTKEMRKLAHVPFQTWGGWNMDWFTSWLPQLGWL</sequence>
<dbReference type="PANTHER" id="PTHR10424:SF68">
    <property type="entry name" value="ENDOGENOUS RETROVIRUS GROUP 3 MEMBER 1 ENV POLYPROTEIN"/>
    <property type="match status" value="1"/>
</dbReference>
<organism evidence="1 2">
    <name type="scientific">Chelydra serpentina</name>
    <name type="common">Snapping turtle</name>
    <name type="synonym">Testudo serpentina</name>
    <dbReference type="NCBI Taxonomy" id="8475"/>
    <lineage>
        <taxon>Eukaryota</taxon>
        <taxon>Metazoa</taxon>
        <taxon>Chordata</taxon>
        <taxon>Craniata</taxon>
        <taxon>Vertebrata</taxon>
        <taxon>Euteleostomi</taxon>
        <taxon>Archelosauria</taxon>
        <taxon>Testudinata</taxon>
        <taxon>Testudines</taxon>
        <taxon>Cryptodira</taxon>
        <taxon>Durocryptodira</taxon>
        <taxon>Americhelydia</taxon>
        <taxon>Chelydroidea</taxon>
        <taxon>Chelydridae</taxon>
        <taxon>Chelydra</taxon>
    </lineage>
</organism>
<proteinExistence type="predicted"/>
<gene>
    <name evidence="1" type="ORF">G0U57_004967</name>
</gene>
<name>A0A8T1SMH0_CHESE</name>
<dbReference type="InterPro" id="IPR018154">
    <property type="entry name" value="TLV/ENV_coat_polyprotein"/>
</dbReference>
<dbReference type="SUPFAM" id="SSF58069">
    <property type="entry name" value="Virus ectodomain"/>
    <property type="match status" value="1"/>
</dbReference>
<dbReference type="CDD" id="cd09850">
    <property type="entry name" value="Ebola-like_HR1-HR2"/>
    <property type="match status" value="1"/>
</dbReference>
<dbReference type="PANTHER" id="PTHR10424">
    <property type="entry name" value="VIRAL ENVELOPE PROTEIN"/>
    <property type="match status" value="1"/>
</dbReference>
<dbReference type="EMBL" id="JAHGAV010000165">
    <property type="protein sequence ID" value="KAG6929754.1"/>
    <property type="molecule type" value="Genomic_DNA"/>
</dbReference>
<accession>A0A8T1SMH0</accession>
<reference evidence="1 2" key="1">
    <citation type="journal article" date="2020" name="G3 (Bethesda)">
        <title>Draft Genome of the Common Snapping Turtle, Chelydra serpentina, a Model for Phenotypic Plasticity in Reptiles.</title>
        <authorList>
            <person name="Das D."/>
            <person name="Singh S.K."/>
            <person name="Bierstedt J."/>
            <person name="Erickson A."/>
            <person name="Galli G.L.J."/>
            <person name="Crossley D.A. 2nd"/>
            <person name="Rhen T."/>
        </authorList>
    </citation>
    <scope>NUCLEOTIDE SEQUENCE [LARGE SCALE GENOMIC DNA]</scope>
    <source>
        <strain evidence="1">KW</strain>
    </source>
</reference>